<protein>
    <submittedName>
        <fullName evidence="1">Uncharacterized protein</fullName>
    </submittedName>
</protein>
<sequence>MNDLMTKSFLSYVELKKQAQIDDDDLDTERDLEKGCRPLNPTTDEEEQVNLSDFFGQVEVINGDIQEITNLLIDLQSLNEETKSVHSAKVLGGLRDRMDSDMVSVLRKAKIVKSKLESLDKSNMANRKTSVNFAQGTAIDRTRMSTTNGLKVKLKGIMNDFQDLREKILQEHKETLRRRYYNATGEVASEEVIEKMVSGNEKVEIFQGKMELDLENKERHEAALDIQRSLNKLHQVFLDMAVLVETQGEQIDDIEKNVAVAGSFIAGGTNSLFYAKQTKKKGKKWVYWVWVVVILILLVCFIAMLTTS</sequence>
<dbReference type="EMBL" id="CM044703">
    <property type="protein sequence ID" value="KAI5671226.1"/>
    <property type="molecule type" value="Genomic_DNA"/>
</dbReference>
<keyword evidence="2" id="KW-1185">Reference proteome</keyword>
<comment type="caution">
    <text evidence="1">The sequence shown here is derived from an EMBL/GenBank/DDBJ whole genome shotgun (WGS) entry which is preliminary data.</text>
</comment>
<gene>
    <name evidence="1" type="ORF">M9H77_11590</name>
</gene>
<accession>A0ACC0BF09</accession>
<dbReference type="Proteomes" id="UP001060085">
    <property type="component" value="Linkage Group LG03"/>
</dbReference>
<evidence type="ECO:0000313" key="1">
    <source>
        <dbReference type="EMBL" id="KAI5671226.1"/>
    </source>
</evidence>
<proteinExistence type="predicted"/>
<organism evidence="1 2">
    <name type="scientific">Catharanthus roseus</name>
    <name type="common">Madagascar periwinkle</name>
    <name type="synonym">Vinca rosea</name>
    <dbReference type="NCBI Taxonomy" id="4058"/>
    <lineage>
        <taxon>Eukaryota</taxon>
        <taxon>Viridiplantae</taxon>
        <taxon>Streptophyta</taxon>
        <taxon>Embryophyta</taxon>
        <taxon>Tracheophyta</taxon>
        <taxon>Spermatophyta</taxon>
        <taxon>Magnoliopsida</taxon>
        <taxon>eudicotyledons</taxon>
        <taxon>Gunneridae</taxon>
        <taxon>Pentapetalae</taxon>
        <taxon>asterids</taxon>
        <taxon>lamiids</taxon>
        <taxon>Gentianales</taxon>
        <taxon>Apocynaceae</taxon>
        <taxon>Rauvolfioideae</taxon>
        <taxon>Vinceae</taxon>
        <taxon>Catharanthinae</taxon>
        <taxon>Catharanthus</taxon>
    </lineage>
</organism>
<reference evidence="2" key="1">
    <citation type="journal article" date="2023" name="Nat. Plants">
        <title>Single-cell RNA sequencing provides a high-resolution roadmap for understanding the multicellular compartmentation of specialized metabolism.</title>
        <authorList>
            <person name="Sun S."/>
            <person name="Shen X."/>
            <person name="Li Y."/>
            <person name="Li Y."/>
            <person name="Wang S."/>
            <person name="Li R."/>
            <person name="Zhang H."/>
            <person name="Shen G."/>
            <person name="Guo B."/>
            <person name="Wei J."/>
            <person name="Xu J."/>
            <person name="St-Pierre B."/>
            <person name="Chen S."/>
            <person name="Sun C."/>
        </authorList>
    </citation>
    <scope>NUCLEOTIDE SEQUENCE [LARGE SCALE GENOMIC DNA]</scope>
</reference>
<evidence type="ECO:0000313" key="2">
    <source>
        <dbReference type="Proteomes" id="UP001060085"/>
    </source>
</evidence>
<name>A0ACC0BF09_CATRO</name>